<dbReference type="PROSITE" id="PS51186">
    <property type="entry name" value="GNAT"/>
    <property type="match status" value="1"/>
</dbReference>
<dbReference type="AlphaFoldDB" id="A0A161PGD5"/>
<dbReference type="CDD" id="cd04301">
    <property type="entry name" value="NAT_SF"/>
    <property type="match status" value="1"/>
</dbReference>
<reference evidence="2" key="1">
    <citation type="submission" date="2016-02" db="EMBL/GenBank/DDBJ databases">
        <title>Genome sequence of Bacillus trypoxylicola KCTC 13244(T).</title>
        <authorList>
            <person name="Jeong H."/>
            <person name="Park S.-H."/>
            <person name="Choi S.-K."/>
        </authorList>
    </citation>
    <scope>NUCLEOTIDE SEQUENCE [LARGE SCALE GENOMIC DNA]</scope>
    <source>
        <strain evidence="2">KCTC 13244</strain>
    </source>
</reference>
<keyword evidence="2" id="KW-0808">Transferase</keyword>
<evidence type="ECO:0000313" key="3">
    <source>
        <dbReference type="Proteomes" id="UP000075806"/>
    </source>
</evidence>
<protein>
    <submittedName>
        <fullName evidence="2">Acetyltransferase</fullName>
    </submittedName>
</protein>
<gene>
    <name evidence="2" type="ORF">AZF04_03385</name>
</gene>
<dbReference type="InterPro" id="IPR000182">
    <property type="entry name" value="GNAT_dom"/>
</dbReference>
<dbReference type="OrthoDB" id="9789053at2"/>
<dbReference type="SUPFAM" id="SSF55729">
    <property type="entry name" value="Acyl-CoA N-acyltransferases (Nat)"/>
    <property type="match status" value="1"/>
</dbReference>
<sequence>MKMVKLQKRDSLFDRAVQVFWQEWGEEDNFSFYYDCMLHSLNTRDHIPSFYVVMENSEIIGTFALIRNDINSRQDLFPWLACLYVKEEQRGRAIGSQMLDYALQEGAKLHLEKLYLTSELEDYYERYGWDHNGFAYGPTGKKIKVYEKVCRKEVSK</sequence>
<dbReference type="Pfam" id="PF00583">
    <property type="entry name" value="Acetyltransf_1"/>
    <property type="match status" value="1"/>
</dbReference>
<proteinExistence type="predicted"/>
<feature type="domain" description="N-acetyltransferase" evidence="1">
    <location>
        <begin position="1"/>
        <end position="153"/>
    </location>
</feature>
<organism evidence="2 3">
    <name type="scientific">Alkalihalobacillus trypoxylicola</name>
    <dbReference type="NCBI Taxonomy" id="519424"/>
    <lineage>
        <taxon>Bacteria</taxon>
        <taxon>Bacillati</taxon>
        <taxon>Bacillota</taxon>
        <taxon>Bacilli</taxon>
        <taxon>Bacillales</taxon>
        <taxon>Bacillaceae</taxon>
        <taxon>Alkalihalobacillus</taxon>
    </lineage>
</organism>
<dbReference type="InterPro" id="IPR016181">
    <property type="entry name" value="Acyl_CoA_acyltransferase"/>
</dbReference>
<comment type="caution">
    <text evidence="2">The sequence shown here is derived from an EMBL/GenBank/DDBJ whole genome shotgun (WGS) entry which is preliminary data.</text>
</comment>
<dbReference type="EMBL" id="LTAO01000012">
    <property type="protein sequence ID" value="KYG31834.1"/>
    <property type="molecule type" value="Genomic_DNA"/>
</dbReference>
<dbReference type="GO" id="GO:0016747">
    <property type="term" value="F:acyltransferase activity, transferring groups other than amino-acyl groups"/>
    <property type="evidence" value="ECO:0007669"/>
    <property type="project" value="InterPro"/>
</dbReference>
<evidence type="ECO:0000313" key="2">
    <source>
        <dbReference type="EMBL" id="KYG31834.1"/>
    </source>
</evidence>
<accession>A0A161PGD5</accession>
<dbReference type="Gene3D" id="3.40.630.30">
    <property type="match status" value="1"/>
</dbReference>
<evidence type="ECO:0000259" key="1">
    <source>
        <dbReference type="PROSITE" id="PS51186"/>
    </source>
</evidence>
<name>A0A161PGD5_9BACI</name>
<keyword evidence="3" id="KW-1185">Reference proteome</keyword>
<dbReference type="Proteomes" id="UP000075806">
    <property type="component" value="Unassembled WGS sequence"/>
</dbReference>